<sequence length="408" mass="46877">MYYIYLLLLFVLFYNVKCQYKSFAEAKFDLPDNLPSEDPLFQFQKDETKSVIQKPDIKIENNKLSRSRESFNTIPQMNLPQVNLPQVNLPQMNLPQVNLPQVNSPQMPQPLVNGLGFQQITPSLQSQSPTGAMYLPEMLELPRISEVNGIPQTPPLPFEREEKKLIHLPSGEKKIPQAHLPNILFNRDEKKSVVIAHSIPTFKESPIDIHKNRFNGVPRIVQPSKIYKNPRNEISIIPSKPLYDAPSSAINSRSNDVKNYENENYFLDTYNITDCPRDSRYVADLFYQKFPRNTLAPGKEVELINLLGPRLEQCYLKKEKNHWHKVETFFGKINVNMNDEEGCKVGLIQEQIACINLISYSCQFVQHDYQFKLIAARTVLGEARQAEAGENKCREVVKAIKNVLMKSG</sequence>
<proteinExistence type="predicted"/>
<dbReference type="Proteomes" id="UP000035681">
    <property type="component" value="Unplaced"/>
</dbReference>
<evidence type="ECO:0000313" key="3">
    <source>
        <dbReference type="WBParaSite" id="SSTP_0001063800.1"/>
    </source>
</evidence>
<feature type="chain" id="PRO_5005328547" evidence="1">
    <location>
        <begin position="19"/>
        <end position="408"/>
    </location>
</feature>
<dbReference type="AlphaFoldDB" id="A0A0K0EMF0"/>
<keyword evidence="2" id="KW-1185">Reference proteome</keyword>
<evidence type="ECO:0000313" key="2">
    <source>
        <dbReference type="Proteomes" id="UP000035681"/>
    </source>
</evidence>
<protein>
    <submittedName>
        <fullName evidence="3 4">Uncharacterized protein</fullName>
    </submittedName>
</protein>
<feature type="signal peptide" evidence="1">
    <location>
        <begin position="1"/>
        <end position="18"/>
    </location>
</feature>
<accession>A0A0K0EMF0</accession>
<dbReference type="WBParaSite" id="SSTP_0001063800.1">
    <property type="protein sequence ID" value="SSTP_0001063800.1"/>
    <property type="gene ID" value="SSTP_0001063800"/>
</dbReference>
<dbReference type="WBParaSite" id="TCONS_00002145.p1">
    <property type="protein sequence ID" value="TCONS_00002145.p1"/>
    <property type="gene ID" value="XLOC_002041"/>
</dbReference>
<name>A0A0K0EMF0_STRER</name>
<keyword evidence="1" id="KW-0732">Signal</keyword>
<organism evidence="3">
    <name type="scientific">Strongyloides stercoralis</name>
    <name type="common">Threadworm</name>
    <dbReference type="NCBI Taxonomy" id="6248"/>
    <lineage>
        <taxon>Eukaryota</taxon>
        <taxon>Metazoa</taxon>
        <taxon>Ecdysozoa</taxon>
        <taxon>Nematoda</taxon>
        <taxon>Chromadorea</taxon>
        <taxon>Rhabditida</taxon>
        <taxon>Tylenchina</taxon>
        <taxon>Panagrolaimomorpha</taxon>
        <taxon>Strongyloidoidea</taxon>
        <taxon>Strongyloididae</taxon>
        <taxon>Strongyloides</taxon>
    </lineage>
</organism>
<reference evidence="3" key="1">
    <citation type="submission" date="2015-08" db="UniProtKB">
        <authorList>
            <consortium name="WormBaseParasite"/>
        </authorList>
    </citation>
    <scope>IDENTIFICATION</scope>
</reference>
<evidence type="ECO:0000256" key="1">
    <source>
        <dbReference type="SAM" id="SignalP"/>
    </source>
</evidence>
<evidence type="ECO:0000313" key="4">
    <source>
        <dbReference type="WBParaSite" id="TCONS_00002145.p1"/>
    </source>
</evidence>